<protein>
    <submittedName>
        <fullName evidence="5">Glycosyltransferase</fullName>
        <ecNumber evidence="5">2.4.-.-</ecNumber>
    </submittedName>
</protein>
<keyword evidence="4" id="KW-0472">Membrane</keyword>
<feature type="transmembrane region" description="Helical" evidence="4">
    <location>
        <begin position="12"/>
        <end position="34"/>
    </location>
</feature>
<dbReference type="SUPFAM" id="SSF53448">
    <property type="entry name" value="Nucleotide-diphospho-sugar transferases"/>
    <property type="match status" value="1"/>
</dbReference>
<dbReference type="Pfam" id="PF13641">
    <property type="entry name" value="Glyco_tranf_2_3"/>
    <property type="match status" value="1"/>
</dbReference>
<keyword evidence="4" id="KW-0812">Transmembrane</keyword>
<dbReference type="Proteomes" id="UP001595526">
    <property type="component" value="Unassembled WGS sequence"/>
</dbReference>
<name>A0ABV7JDI3_9SPHI</name>
<evidence type="ECO:0000256" key="1">
    <source>
        <dbReference type="ARBA" id="ARBA00006739"/>
    </source>
</evidence>
<feature type="transmembrane region" description="Helical" evidence="4">
    <location>
        <begin position="299"/>
        <end position="322"/>
    </location>
</feature>
<organism evidence="5 6">
    <name type="scientific">Parapedobacter deserti</name>
    <dbReference type="NCBI Taxonomy" id="1912957"/>
    <lineage>
        <taxon>Bacteria</taxon>
        <taxon>Pseudomonadati</taxon>
        <taxon>Bacteroidota</taxon>
        <taxon>Sphingobacteriia</taxon>
        <taxon>Sphingobacteriales</taxon>
        <taxon>Sphingobacteriaceae</taxon>
        <taxon>Parapedobacter</taxon>
    </lineage>
</organism>
<comment type="similarity">
    <text evidence="1">Belongs to the glycosyltransferase 2 family.</text>
</comment>
<evidence type="ECO:0000313" key="5">
    <source>
        <dbReference type="EMBL" id="MFC3196174.1"/>
    </source>
</evidence>
<dbReference type="InterPro" id="IPR029044">
    <property type="entry name" value="Nucleotide-diphossugar_trans"/>
</dbReference>
<dbReference type="EMBL" id="JBHRTA010000004">
    <property type="protein sequence ID" value="MFC3196174.1"/>
    <property type="molecule type" value="Genomic_DNA"/>
</dbReference>
<dbReference type="EC" id="2.4.-.-" evidence="5"/>
<evidence type="ECO:0000256" key="4">
    <source>
        <dbReference type="SAM" id="Phobius"/>
    </source>
</evidence>
<evidence type="ECO:0000313" key="6">
    <source>
        <dbReference type="Proteomes" id="UP001595526"/>
    </source>
</evidence>
<dbReference type="RefSeq" id="WP_379018633.1">
    <property type="nucleotide sequence ID" value="NZ_JBHRTA010000004.1"/>
</dbReference>
<dbReference type="PANTHER" id="PTHR43630:SF1">
    <property type="entry name" value="POLY-BETA-1,6-N-ACETYL-D-GLUCOSAMINE SYNTHASE"/>
    <property type="match status" value="1"/>
</dbReference>
<dbReference type="GO" id="GO:0016757">
    <property type="term" value="F:glycosyltransferase activity"/>
    <property type="evidence" value="ECO:0007669"/>
    <property type="project" value="UniProtKB-KW"/>
</dbReference>
<reference evidence="6" key="1">
    <citation type="journal article" date="2019" name="Int. J. Syst. Evol. Microbiol.">
        <title>The Global Catalogue of Microorganisms (GCM) 10K type strain sequencing project: providing services to taxonomists for standard genome sequencing and annotation.</title>
        <authorList>
            <consortium name="The Broad Institute Genomics Platform"/>
            <consortium name="The Broad Institute Genome Sequencing Center for Infectious Disease"/>
            <person name="Wu L."/>
            <person name="Ma J."/>
        </authorList>
    </citation>
    <scope>NUCLEOTIDE SEQUENCE [LARGE SCALE GENOMIC DNA]</scope>
    <source>
        <strain evidence="6">KCTC 52416</strain>
    </source>
</reference>
<proteinExistence type="inferred from homology"/>
<sequence>MNPETLLHFVWYGIQLVVGFNLIWPVLLYGIYFVSRKTLSTGQEAVGPRGDYAVIVTAYEQTTMIPAVVDSLLRLDHDQFIIYVVADKCDVSSLRFDDDRVVLLKPEEVLAGNVKSHFFAIDRFLRPHDRLTIIDSDNLVEPTYLKELDRSFNLGYNAVQGVRKAKNMDSIFACLDAARDLYYHFYDGKILFGCGSSATLAGSGMAFTVDLYKECLLGKAVEGAGFDKVLQYEIVKRGERICFNEWAVVFDQKTSHADQLVAQRSRWINTWFKYFTYGFSLVKSGLVKASRNRFLFGTVLLRPPLFVFLILSVLFLVINWIIGSALTSVWLAGIGLFVAGFFLSLYASGADRGIYRALINIPSFMFYQVLALMKSKKANVISVATKHTDYKQENDQ</sequence>
<gene>
    <name evidence="5" type="ORF">ACFOET_00975</name>
</gene>
<evidence type="ECO:0000256" key="2">
    <source>
        <dbReference type="ARBA" id="ARBA00022676"/>
    </source>
</evidence>
<evidence type="ECO:0000256" key="3">
    <source>
        <dbReference type="ARBA" id="ARBA00022679"/>
    </source>
</evidence>
<dbReference type="PANTHER" id="PTHR43630">
    <property type="entry name" value="POLY-BETA-1,6-N-ACETYL-D-GLUCOSAMINE SYNTHASE"/>
    <property type="match status" value="1"/>
</dbReference>
<keyword evidence="3 5" id="KW-0808">Transferase</keyword>
<feature type="transmembrane region" description="Helical" evidence="4">
    <location>
        <begin position="328"/>
        <end position="347"/>
    </location>
</feature>
<keyword evidence="6" id="KW-1185">Reference proteome</keyword>
<keyword evidence="2 5" id="KW-0328">Glycosyltransferase</keyword>
<dbReference type="Gene3D" id="3.90.550.10">
    <property type="entry name" value="Spore Coat Polysaccharide Biosynthesis Protein SpsA, Chain A"/>
    <property type="match status" value="1"/>
</dbReference>
<comment type="caution">
    <text evidence="5">The sequence shown here is derived from an EMBL/GenBank/DDBJ whole genome shotgun (WGS) entry which is preliminary data.</text>
</comment>
<accession>A0ABV7JDI3</accession>
<keyword evidence="4" id="KW-1133">Transmembrane helix</keyword>